<name>A0AB34KNJ6_9PEZI</name>
<feature type="region of interest" description="Disordered" evidence="1">
    <location>
        <begin position="185"/>
        <end position="240"/>
    </location>
</feature>
<dbReference type="PROSITE" id="PS51411">
    <property type="entry name" value="PSP1_C"/>
    <property type="match status" value="1"/>
</dbReference>
<dbReference type="GO" id="GO:0005737">
    <property type="term" value="C:cytoplasm"/>
    <property type="evidence" value="ECO:0007669"/>
    <property type="project" value="TreeGrafter"/>
</dbReference>
<reference evidence="3 4" key="1">
    <citation type="journal article" date="2020" name="Microbiol. Resour. Announc.">
        <title>Draft Genome Sequence of a Cladosporium Species Isolated from the Mesophotic Ascidian Didemnum maculosum.</title>
        <authorList>
            <person name="Gioti A."/>
            <person name="Siaperas R."/>
            <person name="Nikolaivits E."/>
            <person name="Le Goff G."/>
            <person name="Ouazzani J."/>
            <person name="Kotoulas G."/>
            <person name="Topakas E."/>
        </authorList>
    </citation>
    <scope>NUCLEOTIDE SEQUENCE [LARGE SCALE GENOMIC DNA]</scope>
    <source>
        <strain evidence="3 4">TM138-S3</strain>
    </source>
</reference>
<organism evidence="3 4">
    <name type="scientific">Cladosporium halotolerans</name>
    <dbReference type="NCBI Taxonomy" id="1052096"/>
    <lineage>
        <taxon>Eukaryota</taxon>
        <taxon>Fungi</taxon>
        <taxon>Dikarya</taxon>
        <taxon>Ascomycota</taxon>
        <taxon>Pezizomycotina</taxon>
        <taxon>Dothideomycetes</taxon>
        <taxon>Dothideomycetidae</taxon>
        <taxon>Cladosporiales</taxon>
        <taxon>Cladosporiaceae</taxon>
        <taxon>Cladosporium</taxon>
    </lineage>
</organism>
<dbReference type="EMBL" id="JAAQHG020000015">
    <property type="protein sequence ID" value="KAL1586380.1"/>
    <property type="molecule type" value="Genomic_DNA"/>
</dbReference>
<comment type="caution">
    <text evidence="3">The sequence shown here is derived from an EMBL/GenBank/DDBJ whole genome shotgun (WGS) entry which is preliminary data.</text>
</comment>
<dbReference type="Proteomes" id="UP000803884">
    <property type="component" value="Unassembled WGS sequence"/>
</dbReference>
<evidence type="ECO:0000256" key="1">
    <source>
        <dbReference type="SAM" id="MobiDB-lite"/>
    </source>
</evidence>
<sequence length="750" mass="82600">MRRATPDSEALASSEDEKPWPSATTFGSLPRKENGVPGLGGGIWSSSQSRGSFKLGEQARRNAAREARLGAPTSGSARSANTPSPATSSEHGANSLPFSIPLQPTPKAGRSLSHSQGQREMPASTGASLQQAVGGMERPSVLPLGLLNEEVEDADGESDRDSELGGMLTQTVSHPVFSNLQRTSTLPTQYDSPFSASSNPRRSDTFDGSGFDRRFEVPFGDPSLSEYADQPNRRPQWQSSLGWEELPTYSESRRHSMAELPTRRSTIAGNGNRDLRATGMFNNNYLNTTQQTEDDATMDRVQRTNTNEAYTLPEGYKVPHVALEPHERTTDAERALALPYANGGRPRKLLFLISFKCSRVGVFFLLDNTGLVIQEGDMVIVEADRGQDLGVVQHAEISQEEARTLLAKYGEEQYKWLMMFSQNNQAGAVNPNAAVYGEANTAGNAGAPSTRPPRELFTVAKAKAIKRMAAPHEIRMLRDKEGNEAKAKRACQQKVFQHHLDMEILEAEFQWDWQKLIFYYYADHYVNFKDLVNDLYKLYKVRLWMSAVNPASFSPNAINQPPAGIGPGAITNHPSSGPGFDNTYTMNYGIDTDPYGAIPPYPLPYNNYNPNFPGIPGMPNSYPVGPPMQQQTAEENSLWEQLGQLSMGPQYEVPPHSMNLRRQTQPGMMQPIGTQAAPQGMMQPIGSQRRGSQQAGIAQPIGSQPPQQQRGNGTDNDNGRQQGGVAQRDFGRINPYQTNVDWDALGMFRR</sequence>
<dbReference type="InterPro" id="IPR007557">
    <property type="entry name" value="PSP1_C"/>
</dbReference>
<dbReference type="AlphaFoldDB" id="A0AB34KNJ6"/>
<dbReference type="GeneID" id="96006982"/>
<dbReference type="Pfam" id="PF04468">
    <property type="entry name" value="PSP1"/>
    <property type="match status" value="1"/>
</dbReference>
<dbReference type="RefSeq" id="XP_069229485.1">
    <property type="nucleotide sequence ID" value="XM_069374144.1"/>
</dbReference>
<protein>
    <recommendedName>
        <fullName evidence="2">PSP1 C-terminal domain-containing protein</fullName>
    </recommendedName>
</protein>
<dbReference type="PANTHER" id="PTHR43830">
    <property type="entry name" value="PROTEIN PSP1"/>
    <property type="match status" value="1"/>
</dbReference>
<feature type="compositionally biased region" description="Basic and acidic residues" evidence="1">
    <location>
        <begin position="57"/>
        <end position="68"/>
    </location>
</feature>
<feature type="region of interest" description="Disordered" evidence="1">
    <location>
        <begin position="1"/>
        <end position="131"/>
    </location>
</feature>
<proteinExistence type="predicted"/>
<feature type="domain" description="PSP1 C-terminal" evidence="2">
    <location>
        <begin position="463"/>
        <end position="548"/>
    </location>
</feature>
<evidence type="ECO:0000313" key="4">
    <source>
        <dbReference type="Proteomes" id="UP000803884"/>
    </source>
</evidence>
<feature type="compositionally biased region" description="Polar residues" evidence="1">
    <location>
        <begin position="185"/>
        <end position="200"/>
    </location>
</feature>
<evidence type="ECO:0000259" key="2">
    <source>
        <dbReference type="PROSITE" id="PS51411"/>
    </source>
</evidence>
<dbReference type="PANTHER" id="PTHR43830:SF3">
    <property type="entry name" value="PROTEIN PSP1"/>
    <property type="match status" value="1"/>
</dbReference>
<accession>A0AB34KNJ6</accession>
<feature type="compositionally biased region" description="Basic and acidic residues" evidence="1">
    <location>
        <begin position="201"/>
        <end position="216"/>
    </location>
</feature>
<gene>
    <name evidence="3" type="ORF">WHR41_05539</name>
</gene>
<keyword evidence="4" id="KW-1185">Reference proteome</keyword>
<feature type="compositionally biased region" description="Polar residues" evidence="1">
    <location>
        <begin position="685"/>
        <end position="720"/>
    </location>
</feature>
<dbReference type="InterPro" id="IPR047767">
    <property type="entry name" value="PSP1-like"/>
</dbReference>
<feature type="region of interest" description="Disordered" evidence="1">
    <location>
        <begin position="673"/>
        <end position="734"/>
    </location>
</feature>
<feature type="compositionally biased region" description="Polar residues" evidence="1">
    <location>
        <begin position="73"/>
        <end position="92"/>
    </location>
</feature>
<evidence type="ECO:0000313" key="3">
    <source>
        <dbReference type="EMBL" id="KAL1586380.1"/>
    </source>
</evidence>